<feature type="domain" description="ER-bound oxygenase mpaB/mpaB'/Rubber oxygenase catalytic" evidence="1">
    <location>
        <begin position="112"/>
        <end position="342"/>
    </location>
</feature>
<dbReference type="STRING" id="208445.SAMN04489727_1272"/>
<reference evidence="3" key="1">
    <citation type="submission" date="2016-10" db="EMBL/GenBank/DDBJ databases">
        <authorList>
            <person name="Varghese N."/>
            <person name="Submissions S."/>
        </authorList>
    </citation>
    <scope>NUCLEOTIDE SEQUENCE [LARGE SCALE GENOMIC DNA]</scope>
    <source>
        <strain evidence="3">DSM 44544</strain>
    </source>
</reference>
<keyword evidence="3" id="KW-1185">Reference proteome</keyword>
<name>A0A1H4IZ12_9PSEU</name>
<dbReference type="GO" id="GO:0016491">
    <property type="term" value="F:oxidoreductase activity"/>
    <property type="evidence" value="ECO:0007669"/>
    <property type="project" value="InterPro"/>
</dbReference>
<sequence length="397" mass="43890">MDEPELFRQGGFRLAQRLFIDGDIRGDERQVARIREFAQVQDRLADDVVAWMVQQPKGQGRALFEAALKDRARASGPLKDFFDQVDAKPCWVDDERLERGAKAITRAGLLGLFPLGDMSLMGGYLASRATKSLVGTGEIEYKATRRLVETAAWWIDVTTPGALKHGGKGYAAALRIRLVHAHVRAAMNRRDDWDYAAWDRPVNQVQTAGTLLLFSLVYVFGTQLLGLRYSARERGDILHLWRYIGWLMGVDDELLPTSEEDAWRLLWLLAATEFIPDDDSKRLAKALIQANAAVGEGRGAVGKVLSHVSVAVHSSISRLVLGKTNADFLGLPNDPVAQAAIVAVAGVNFAAETVRRFIPGATALQERIGEAGRRGYVKRLEKIFAPDTTYAQHMRAA</sequence>
<dbReference type="Pfam" id="PF09995">
    <property type="entry name" value="MPAB_Lcp_cat"/>
    <property type="match status" value="1"/>
</dbReference>
<evidence type="ECO:0000259" key="1">
    <source>
        <dbReference type="Pfam" id="PF09995"/>
    </source>
</evidence>
<dbReference type="InterPro" id="IPR018713">
    <property type="entry name" value="MPAB/Lcp_cat_dom"/>
</dbReference>
<protein>
    <recommendedName>
        <fullName evidence="1">ER-bound oxygenase mpaB/mpaB'/Rubber oxygenase catalytic domain-containing protein</fullName>
    </recommendedName>
</protein>
<dbReference type="InterPro" id="IPR037473">
    <property type="entry name" value="Lcp-like"/>
</dbReference>
<dbReference type="RefSeq" id="WP_167384490.1">
    <property type="nucleotide sequence ID" value="NZ_FNSO01000003.1"/>
</dbReference>
<accession>A0A1H4IZ12</accession>
<proteinExistence type="predicted"/>
<evidence type="ECO:0000313" key="3">
    <source>
        <dbReference type="Proteomes" id="UP000199622"/>
    </source>
</evidence>
<gene>
    <name evidence="2" type="ORF">SAMN04489727_1272</name>
</gene>
<organism evidence="2 3">
    <name type="scientific">Amycolatopsis tolypomycina</name>
    <dbReference type="NCBI Taxonomy" id="208445"/>
    <lineage>
        <taxon>Bacteria</taxon>
        <taxon>Bacillati</taxon>
        <taxon>Actinomycetota</taxon>
        <taxon>Actinomycetes</taxon>
        <taxon>Pseudonocardiales</taxon>
        <taxon>Pseudonocardiaceae</taxon>
        <taxon>Amycolatopsis</taxon>
    </lineage>
</organism>
<dbReference type="PANTHER" id="PTHR37539:SF1">
    <property type="entry name" value="ER-BOUND OXYGENASE MPAB_MPAB'_RUBBER OXYGENASE CATALYTIC DOMAIN-CONTAINING PROTEIN"/>
    <property type="match status" value="1"/>
</dbReference>
<dbReference type="Proteomes" id="UP000199622">
    <property type="component" value="Unassembled WGS sequence"/>
</dbReference>
<dbReference type="AlphaFoldDB" id="A0A1H4IZ12"/>
<evidence type="ECO:0000313" key="2">
    <source>
        <dbReference type="EMBL" id="SEB38896.1"/>
    </source>
</evidence>
<dbReference type="PANTHER" id="PTHR37539">
    <property type="entry name" value="SECRETED PROTEIN-RELATED"/>
    <property type="match status" value="1"/>
</dbReference>
<dbReference type="EMBL" id="FNSO01000003">
    <property type="protein sequence ID" value="SEB38896.1"/>
    <property type="molecule type" value="Genomic_DNA"/>
</dbReference>